<dbReference type="STRING" id="867904.Metho_1731"/>
<reference evidence="2" key="1">
    <citation type="submission" date="2012-02" db="EMBL/GenBank/DDBJ databases">
        <title>Complete sequence of chromosome of Methanomethylovorans hollandica DSM 15978.</title>
        <authorList>
            <person name="Lucas S."/>
            <person name="Copeland A."/>
            <person name="Lapidus A."/>
            <person name="Glavina del Rio T."/>
            <person name="Dalin E."/>
            <person name="Tice H."/>
            <person name="Bruce D."/>
            <person name="Goodwin L."/>
            <person name="Pitluck S."/>
            <person name="Peters L."/>
            <person name="Mikhailova N."/>
            <person name="Held B."/>
            <person name="Kyrpides N."/>
            <person name="Mavromatis K."/>
            <person name="Ivanova N."/>
            <person name="Brettin T."/>
            <person name="Detter J.C."/>
            <person name="Han C."/>
            <person name="Larimer F."/>
            <person name="Land M."/>
            <person name="Hauser L."/>
            <person name="Markowitz V."/>
            <person name="Cheng J.-F."/>
            <person name="Hugenholtz P."/>
            <person name="Woyke T."/>
            <person name="Wu D."/>
            <person name="Spring S."/>
            <person name="Schroeder M."/>
            <person name="Brambilla E."/>
            <person name="Klenk H.-P."/>
            <person name="Eisen J.A."/>
        </authorList>
    </citation>
    <scope>NUCLEOTIDE SEQUENCE [LARGE SCALE GENOMIC DNA]</scope>
    <source>
        <strain evidence="2">DSM 15978 / NBRC 107637 / DMS1</strain>
    </source>
</reference>
<name>L0KZ04_METHD</name>
<dbReference type="Proteomes" id="UP000010866">
    <property type="component" value="Chromosome"/>
</dbReference>
<sequence length="358" mass="40771">MRILFNVGHPAQVHFFKNAIRILEGKGHVCKMTAVAKDVSLDLLDAYGFEYEIVGSARPTLFSKAVELLKIENKLYKIARSFKPDMLVGGSGNAYSTHVGKLIHRPSIVFEDSEKGAIEHLLTDRFASVIFTPTSYKKKIGDNQLFLNGYKELAYLHPNHFHPSQAPLNELGLTADDRFVIFRFVTWNADHDIGHHGIENKVKFAQELEKYGRVLITSEGKLEPELEKYRVRVSPEKIHDLLYYAQMFVGDSQTMTTEAAVLGVPAIRCNSFVGDDDMSNFIELEDKYGLIFNYSDSEEALKKALELVKMPSLKEEWSKKREKLLNDKIDVTAFIVWFIENYPESIKRAKEGVPFNSN</sequence>
<accession>L0KZ04</accession>
<dbReference type="PANTHER" id="PTHR39662:SF1">
    <property type="entry name" value="DUF354 DOMAIN-CONTAINING PROTEIN"/>
    <property type="match status" value="1"/>
</dbReference>
<dbReference type="PIRSF" id="PIRSF005357">
    <property type="entry name" value="UCP005357"/>
    <property type="match status" value="1"/>
</dbReference>
<dbReference type="InterPro" id="IPR007152">
    <property type="entry name" value="DUF354"/>
</dbReference>
<dbReference type="RefSeq" id="WP_015325085.1">
    <property type="nucleotide sequence ID" value="NC_019977.1"/>
</dbReference>
<organism evidence="1 2">
    <name type="scientific">Methanomethylovorans hollandica (strain DSM 15978 / NBRC 107637 / DMS1)</name>
    <dbReference type="NCBI Taxonomy" id="867904"/>
    <lineage>
        <taxon>Archaea</taxon>
        <taxon>Methanobacteriati</taxon>
        <taxon>Methanobacteriota</taxon>
        <taxon>Stenosarchaea group</taxon>
        <taxon>Methanomicrobia</taxon>
        <taxon>Methanosarcinales</taxon>
        <taxon>Methanosarcinaceae</taxon>
        <taxon>Methanomethylovorans</taxon>
    </lineage>
</organism>
<dbReference type="OrthoDB" id="185087at2157"/>
<evidence type="ECO:0000313" key="2">
    <source>
        <dbReference type="Proteomes" id="UP000010866"/>
    </source>
</evidence>
<proteinExistence type="predicted"/>
<dbReference type="Pfam" id="PF04007">
    <property type="entry name" value="DUF354"/>
    <property type="match status" value="1"/>
</dbReference>
<dbReference type="KEGG" id="mhz:Metho_1731"/>
<dbReference type="SUPFAM" id="SSF53756">
    <property type="entry name" value="UDP-Glycosyltransferase/glycogen phosphorylase"/>
    <property type="match status" value="1"/>
</dbReference>
<dbReference type="GeneID" id="14406244"/>
<gene>
    <name evidence="1" type="ordered locus">Metho_1731</name>
</gene>
<evidence type="ECO:0008006" key="3">
    <source>
        <dbReference type="Google" id="ProtNLM"/>
    </source>
</evidence>
<dbReference type="EMBL" id="CP003362">
    <property type="protein sequence ID" value="AGB49920.1"/>
    <property type="molecule type" value="Genomic_DNA"/>
</dbReference>
<dbReference type="HOGENOM" id="CLU_064233_0_0_2"/>
<evidence type="ECO:0000313" key="1">
    <source>
        <dbReference type="EMBL" id="AGB49920.1"/>
    </source>
</evidence>
<dbReference type="PANTHER" id="PTHR39662">
    <property type="entry name" value="DUF354 DOMAIN-CONTAINING PROTEIN-RELATED"/>
    <property type="match status" value="1"/>
</dbReference>
<dbReference type="AlphaFoldDB" id="L0KZ04"/>
<keyword evidence="2" id="KW-1185">Reference proteome</keyword>
<protein>
    <recommendedName>
        <fullName evidence="3">DUF354 domain-containing protein</fullName>
    </recommendedName>
</protein>